<protein>
    <submittedName>
        <fullName evidence="2">Glucan 1,6-alpha-glucosidase</fullName>
    </submittedName>
</protein>
<name>A0ABZ2TLG5_9BACT</name>
<dbReference type="Gene3D" id="3.20.20.80">
    <property type="entry name" value="Glycosidases"/>
    <property type="match status" value="2"/>
</dbReference>
<dbReference type="InterPro" id="IPR006047">
    <property type="entry name" value="GH13_cat_dom"/>
</dbReference>
<evidence type="ECO:0000313" key="3">
    <source>
        <dbReference type="Proteomes" id="UP001622612"/>
    </source>
</evidence>
<proteinExistence type="predicted"/>
<evidence type="ECO:0000313" key="2">
    <source>
        <dbReference type="EMBL" id="WYM97219.1"/>
    </source>
</evidence>
<dbReference type="RefSeq" id="WP_405311542.1">
    <property type="nucleotide sequence ID" value="NZ_CP088155.1"/>
</dbReference>
<dbReference type="InterPro" id="IPR017853">
    <property type="entry name" value="GH"/>
</dbReference>
<sequence length="508" mass="59852">MINEKRIIAYQLNIKTFKDSSNNGIGDFNGFNEKLNYLKKLKIDWVFIDDILKNYENAENLDEINTKYGSLNDFLITIKNYHENKINICPIIDLSNLKQTYLNWKNMMHLYSDSFDTTKEIDWNSMYSKYILNNNINPNNNIVDLANFILYFDKIINFYNECGIKKFALENFEFLFNSHNKKNSNKFEKIEDLYKMIKRINPSSTIILKFNAYNKKTINQIMKNKNKCFDYLYLNYFSTIGINSEMPYKAKIGLDFKMFAKQYKKFIFNTQCILGLSSNFSGRINSMWGDERAYNYEAAKTFLLTLFGGKNSLSLYYGDELGMLRSLWIEANENKNKSNEEKRFYESLNISYETYKLAKQYHSPENANSLMSWDNSNNSGFSNVSKYNSSPALNYKNNNVESELNNSTSPLNFYLSLIKIFFNSELKEKLNKFKLRINFLRKFKLIKIKWKNSANSLLFLINLSSQTIKSKYVNNYKLLLSSYGNKIYTEVPKILNPFESLILIKSIE</sequence>
<gene>
    <name evidence="2" type="ORF">LQ356_03400</name>
</gene>
<keyword evidence="3" id="KW-1185">Reference proteome</keyword>
<feature type="domain" description="Glycosyl hydrolase family 13 catalytic" evidence="1">
    <location>
        <begin position="249"/>
        <end position="420"/>
    </location>
</feature>
<feature type="domain" description="Glycosyl hydrolase family 13 catalytic" evidence="1">
    <location>
        <begin position="15"/>
        <end position="93"/>
    </location>
</feature>
<accession>A0ABZ2TLG5</accession>
<dbReference type="Pfam" id="PF00128">
    <property type="entry name" value="Alpha-amylase"/>
    <property type="match status" value="2"/>
</dbReference>
<organism evidence="2 3">
    <name type="scientific">Metamycoplasma faucium</name>
    <dbReference type="NCBI Taxonomy" id="56142"/>
    <lineage>
        <taxon>Bacteria</taxon>
        <taxon>Bacillati</taxon>
        <taxon>Mycoplasmatota</taxon>
        <taxon>Mycoplasmoidales</taxon>
        <taxon>Metamycoplasmataceae</taxon>
        <taxon>Metamycoplasma</taxon>
    </lineage>
</organism>
<evidence type="ECO:0000259" key="1">
    <source>
        <dbReference type="Pfam" id="PF00128"/>
    </source>
</evidence>
<dbReference type="Proteomes" id="UP001622612">
    <property type="component" value="Chromosome"/>
</dbReference>
<dbReference type="PANTHER" id="PTHR10357">
    <property type="entry name" value="ALPHA-AMYLASE FAMILY MEMBER"/>
    <property type="match status" value="1"/>
</dbReference>
<dbReference type="SUPFAM" id="SSF51445">
    <property type="entry name" value="(Trans)glycosidases"/>
    <property type="match status" value="1"/>
</dbReference>
<reference evidence="2" key="1">
    <citation type="submission" date="2021-11" db="EMBL/GenBank/DDBJ databases">
        <title>The first genome sequence of unculturable Mycoplasma faucium obtained by de novo assembly of metagenomic reads.</title>
        <authorList>
            <person name="Sabat A.J."/>
            <person name="Bathoorn E."/>
            <person name="Akkerboom V."/>
            <person name="Friedrich A.W."/>
        </authorList>
    </citation>
    <scope>NUCLEOTIDE SEQUENCE [LARGE SCALE GENOMIC DNA]</scope>
    <source>
        <strain evidence="2">UMCG-MFM1</strain>
    </source>
</reference>
<dbReference type="EMBL" id="CP088155">
    <property type="protein sequence ID" value="WYM97219.1"/>
    <property type="molecule type" value="Genomic_DNA"/>
</dbReference>